<evidence type="ECO:0000256" key="1">
    <source>
        <dbReference type="ARBA" id="ARBA00002883"/>
    </source>
</evidence>
<feature type="domain" description="UTP25 NTP hydrolase-like" evidence="12">
    <location>
        <begin position="293"/>
        <end position="546"/>
    </location>
</feature>
<comment type="subunit">
    <text evidence="9">Component of the ribosomal small subunit (SSU) processome composed of at least 40 protein subunits and snoRNA U3.</text>
</comment>
<evidence type="ECO:0000256" key="2">
    <source>
        <dbReference type="ARBA" id="ARBA00004604"/>
    </source>
</evidence>
<dbReference type="Proteomes" id="UP000189911">
    <property type="component" value="Chromosome H"/>
</dbReference>
<feature type="compositionally biased region" description="Acidic residues" evidence="10">
    <location>
        <begin position="136"/>
        <end position="159"/>
    </location>
</feature>
<evidence type="ECO:0000256" key="9">
    <source>
        <dbReference type="RuleBase" id="RU365070"/>
    </source>
</evidence>
<proteinExistence type="inferred from homology"/>
<dbReference type="Pfam" id="PF06862">
    <property type="entry name" value="Utp25_C"/>
    <property type="match status" value="1"/>
</dbReference>
<name>A0A1G4KLN1_9SACH</name>
<dbReference type="GO" id="GO:0034511">
    <property type="term" value="F:U3 snoRNA binding"/>
    <property type="evidence" value="ECO:0007669"/>
    <property type="project" value="InterPro"/>
</dbReference>
<evidence type="ECO:0000256" key="7">
    <source>
        <dbReference type="ARBA" id="ARBA00023242"/>
    </source>
</evidence>
<evidence type="ECO:0000259" key="12">
    <source>
        <dbReference type="Pfam" id="PF22916"/>
    </source>
</evidence>
<keyword evidence="6 9" id="KW-0698">rRNA processing</keyword>
<dbReference type="SUPFAM" id="SSF52540">
    <property type="entry name" value="P-loop containing nucleoside triphosphate hydrolases"/>
    <property type="match status" value="1"/>
</dbReference>
<dbReference type="InterPro" id="IPR053939">
    <property type="entry name" value="UTP25_C"/>
</dbReference>
<comment type="subcellular location">
    <subcellularLocation>
        <location evidence="2 9">Nucleus</location>
        <location evidence="2 9">Nucleolus</location>
    </subcellularLocation>
</comment>
<gene>
    <name evidence="13" type="ORF">LANO_0H06414G</name>
</gene>
<evidence type="ECO:0000256" key="3">
    <source>
        <dbReference type="ARBA" id="ARBA00009223"/>
    </source>
</evidence>
<protein>
    <recommendedName>
        <fullName evidence="4 9">U3 small nucleolar RNA-associated protein 25</fullName>
        <shortName evidence="9">U3 snoRNA-associated protein 25</shortName>
    </recommendedName>
</protein>
<reference evidence="14" key="1">
    <citation type="submission" date="2016-03" db="EMBL/GenBank/DDBJ databases">
        <authorList>
            <person name="Devillers Hugo."/>
        </authorList>
    </citation>
    <scope>NUCLEOTIDE SEQUENCE [LARGE SCALE GENOMIC DNA]</scope>
</reference>
<feature type="compositionally biased region" description="Acidic residues" evidence="10">
    <location>
        <begin position="169"/>
        <end position="191"/>
    </location>
</feature>
<evidence type="ECO:0000256" key="10">
    <source>
        <dbReference type="SAM" id="MobiDB-lite"/>
    </source>
</evidence>
<dbReference type="Pfam" id="PF22916">
    <property type="entry name" value="UTP25_NTPase-like"/>
    <property type="match status" value="1"/>
</dbReference>
<feature type="compositionally biased region" description="Polar residues" evidence="10">
    <location>
        <begin position="29"/>
        <end position="39"/>
    </location>
</feature>
<feature type="compositionally biased region" description="Basic and acidic residues" evidence="10">
    <location>
        <begin position="117"/>
        <end position="135"/>
    </location>
</feature>
<organism evidence="13 14">
    <name type="scientific">Lachancea nothofagi CBS 11611</name>
    <dbReference type="NCBI Taxonomy" id="1266666"/>
    <lineage>
        <taxon>Eukaryota</taxon>
        <taxon>Fungi</taxon>
        <taxon>Dikarya</taxon>
        <taxon>Ascomycota</taxon>
        <taxon>Saccharomycotina</taxon>
        <taxon>Saccharomycetes</taxon>
        <taxon>Saccharomycetales</taxon>
        <taxon>Saccharomycetaceae</taxon>
        <taxon>Lachancea</taxon>
    </lineage>
</organism>
<comment type="similarity">
    <text evidence="3 9">Belongs to the UTP25 family.</text>
</comment>
<feature type="compositionally biased region" description="Basic residues" evidence="10">
    <location>
        <begin position="47"/>
        <end position="63"/>
    </location>
</feature>
<dbReference type="InterPro" id="IPR010678">
    <property type="entry name" value="UTP25"/>
</dbReference>
<dbReference type="EMBL" id="LT598447">
    <property type="protein sequence ID" value="SCV05389.1"/>
    <property type="molecule type" value="Genomic_DNA"/>
</dbReference>
<accession>A0A1G4KLN1</accession>
<evidence type="ECO:0000313" key="14">
    <source>
        <dbReference type="Proteomes" id="UP000189911"/>
    </source>
</evidence>
<keyword evidence="8 9" id="KW-0687">Ribonucleoprotein</keyword>
<keyword evidence="5 9" id="KW-0690">Ribosome biogenesis</keyword>
<dbReference type="Gene3D" id="3.40.50.300">
    <property type="entry name" value="P-loop containing nucleotide triphosphate hydrolases"/>
    <property type="match status" value="1"/>
</dbReference>
<dbReference type="OrthoDB" id="10264378at2759"/>
<evidence type="ECO:0000256" key="8">
    <source>
        <dbReference type="ARBA" id="ARBA00023274"/>
    </source>
</evidence>
<evidence type="ECO:0000259" key="11">
    <source>
        <dbReference type="Pfam" id="PF06862"/>
    </source>
</evidence>
<evidence type="ECO:0000256" key="6">
    <source>
        <dbReference type="ARBA" id="ARBA00022552"/>
    </source>
</evidence>
<evidence type="ECO:0000256" key="4">
    <source>
        <dbReference type="ARBA" id="ARBA00015422"/>
    </source>
</evidence>
<dbReference type="InterPro" id="IPR053940">
    <property type="entry name" value="UTP25_NTPase-like"/>
</dbReference>
<feature type="region of interest" description="Disordered" evidence="10">
    <location>
        <begin position="26"/>
        <end position="194"/>
    </location>
</feature>
<dbReference type="GO" id="GO:0032040">
    <property type="term" value="C:small-subunit processome"/>
    <property type="evidence" value="ECO:0007669"/>
    <property type="project" value="TreeGrafter"/>
</dbReference>
<evidence type="ECO:0000256" key="5">
    <source>
        <dbReference type="ARBA" id="ARBA00022517"/>
    </source>
</evidence>
<dbReference type="PANTHER" id="PTHR12933:SF0">
    <property type="entry name" value="U3 SMALL NUCLEOLAR RNA-ASSOCIATED PROTEIN 25 HOMOLOG"/>
    <property type="match status" value="1"/>
</dbReference>
<keyword evidence="7 9" id="KW-0539">Nucleus</keyword>
<dbReference type="InterPro" id="IPR027417">
    <property type="entry name" value="P-loop_NTPase"/>
</dbReference>
<comment type="function">
    <text evidence="1 9">DEAD-box RNA helicase-like protein required for pre-18S rRNA processing, specifically at sites A0, A1, and A2.</text>
</comment>
<dbReference type="GO" id="GO:0000462">
    <property type="term" value="P:maturation of SSU-rRNA from tricistronic rRNA transcript (SSU-rRNA, 5.8S rRNA, LSU-rRNA)"/>
    <property type="evidence" value="ECO:0007669"/>
    <property type="project" value="TreeGrafter"/>
</dbReference>
<keyword evidence="14" id="KW-1185">Reference proteome</keyword>
<feature type="compositionally biased region" description="Basic and acidic residues" evidence="10">
    <location>
        <begin position="64"/>
        <end position="104"/>
    </location>
</feature>
<dbReference type="PANTHER" id="PTHR12933">
    <property type="entry name" value="ORF PROTEIN-RELATED"/>
    <property type="match status" value="1"/>
</dbReference>
<evidence type="ECO:0000313" key="13">
    <source>
        <dbReference type="EMBL" id="SCV05389.1"/>
    </source>
</evidence>
<feature type="domain" description="UTP25 C-terminal" evidence="11">
    <location>
        <begin position="560"/>
        <end position="751"/>
    </location>
</feature>
<dbReference type="GO" id="GO:0019843">
    <property type="term" value="F:rRNA binding"/>
    <property type="evidence" value="ECO:0007669"/>
    <property type="project" value="TreeGrafter"/>
</dbReference>
<dbReference type="AlphaFoldDB" id="A0A1G4KLN1"/>
<sequence length="752" mass="87028">MSLTGKLTMSSQATKLAVRKIKRLDYRVMSSTKRSSSFEAHSERQKPSKGGRKQMRTIRKASPKQKDDDLVEDKHDSEQNEAKDDFSTEIISRDPREEPEKTSDQGEAYAALLTLLKAEHGSKRSVPKKSEKEAEAGSEDDAQDLEPEHGEEYEESEEAAIEHGLSNEKEEDEENEAEGIEDGSMEDEEDKADPLEKHFNSVSEKNIDELDAAFKSRTIRYRSTKLPVDQSQEFIYSRPTLPNDSLVAPPTRSQSLDSYFIKQRLKIQNDLMDSNGDKLTPLQKQILDPVFQYQDLLYEYDNYNKESEYRDLYTLHVLNHIYKTRDRILKNNQRLQDNPDQELLDQGFTRPKVLIVVPTRDVAHQVLTKIIEKSGIDQVDKKGKFKDQFYQNSTTPSYKPKSFKHVFQGNTNDFFVIGAKFTRKAIKLYSNFYQSDIIICSPLGIQLILENTDKKKRQDDFLSSIELLVIDQLHSIEFQNVLHLSSIFEHLNKIPQQQHDADFSRIKMWYINDQAKLLRQTLIFTRHSSPFANSLINGKCKNYAGRWKNHSIVSSDKSSLGQLGMRTRLVFQRFDLAGNSAIDEPDYRFKHFCSVIVPNIVKSTGYEDGILLYIPDYTDFIRVRNYMREKTSILFGDINEYSEQRQLNANRSLFQQGRIKVMLYTERLHHFRRYEIKGVKTVIFYKPPSNPEFFEETVRYLGKSAFLGVADLNISVVRCLYSKLDGLALEKIVGTERAAVLTRGPNETYEFK</sequence>